<feature type="region of interest" description="Disordered" evidence="1">
    <location>
        <begin position="190"/>
        <end position="235"/>
    </location>
</feature>
<gene>
    <name evidence="3" type="ORF">FF041_02145</name>
</gene>
<comment type="caution">
    <text evidence="3">The sequence shown here is derived from an EMBL/GenBank/DDBJ whole genome shotgun (WGS) entry which is preliminary data.</text>
</comment>
<accession>A0A646KAC7</accession>
<keyword evidence="2" id="KW-0812">Transmembrane</keyword>
<name>A0A646KAC7_STRJU</name>
<sequence length="359" mass="36876">MTARQGGAPEHAVTAGGGDRVFRALIAGAVVVTVVAMAASASTLAELGHAVGWVQWSGRLAWSLPVAVDVLALVAGGVWLSRQMSRQARDLARAVTLAAVAASVILNAVGHLVASGDVVVTPWLRIGVSTVPPIVAAVTVHLVGVVVATRPVPELAAVEPEAAVPEPPAEPEAAVDVPALAPVVSPVAPAAEEGEPALTPSTEAADNPAVAPRVATPATTSPEPEPEPHPVPVPVPVPEAEVREPYRAPAAVAAAAPVRDWVVTARVEDEHQEPELEPRPVPAAPAAPVRDWDHPGLPEECAPGRAPELLTDDQSRARILYGLTQTDWSQRRIAAVAGKSATTVNKIKATLATAGRMTP</sequence>
<evidence type="ECO:0000256" key="1">
    <source>
        <dbReference type="SAM" id="MobiDB-lite"/>
    </source>
</evidence>
<reference evidence="3 4" key="1">
    <citation type="submission" date="2019-05" db="EMBL/GenBank/DDBJ databases">
        <title>Comparative genomics and metabolomics analyses of clavulanic acid producing Streptomyces species provides insight into specialized metabolism and evolution of beta-lactam biosynthetic gene clusters.</title>
        <authorList>
            <person name="Moore M.A."/>
            <person name="Cruz-Morales P."/>
            <person name="Barona Gomez F."/>
            <person name="Kapil T."/>
        </authorList>
    </citation>
    <scope>NUCLEOTIDE SEQUENCE [LARGE SCALE GENOMIC DNA]</scope>
    <source>
        <strain evidence="3 4">NRRL 5741</strain>
    </source>
</reference>
<feature type="transmembrane region" description="Helical" evidence="2">
    <location>
        <begin position="126"/>
        <end position="148"/>
    </location>
</feature>
<dbReference type="RefSeq" id="WP_153520763.1">
    <property type="nucleotide sequence ID" value="NZ_JBEPDZ010000089.1"/>
</dbReference>
<keyword evidence="2" id="KW-1133">Transmembrane helix</keyword>
<keyword evidence="4" id="KW-1185">Reference proteome</keyword>
<dbReference type="EMBL" id="VCLA01000017">
    <property type="protein sequence ID" value="MQS99040.1"/>
    <property type="molecule type" value="Genomic_DNA"/>
</dbReference>
<feature type="transmembrane region" description="Helical" evidence="2">
    <location>
        <begin position="60"/>
        <end position="80"/>
    </location>
</feature>
<feature type="transmembrane region" description="Helical" evidence="2">
    <location>
        <begin position="92"/>
        <end position="114"/>
    </location>
</feature>
<evidence type="ECO:0000313" key="3">
    <source>
        <dbReference type="EMBL" id="MQS99040.1"/>
    </source>
</evidence>
<feature type="compositionally biased region" description="Low complexity" evidence="1">
    <location>
        <begin position="190"/>
        <end position="200"/>
    </location>
</feature>
<evidence type="ECO:0000256" key="2">
    <source>
        <dbReference type="SAM" id="Phobius"/>
    </source>
</evidence>
<evidence type="ECO:0008006" key="5">
    <source>
        <dbReference type="Google" id="ProtNLM"/>
    </source>
</evidence>
<organism evidence="3 4">
    <name type="scientific">Streptomyces jumonjinensis</name>
    <dbReference type="NCBI Taxonomy" id="1945"/>
    <lineage>
        <taxon>Bacteria</taxon>
        <taxon>Bacillati</taxon>
        <taxon>Actinomycetota</taxon>
        <taxon>Actinomycetes</taxon>
        <taxon>Kitasatosporales</taxon>
        <taxon>Streptomycetaceae</taxon>
        <taxon>Streptomyces</taxon>
    </lineage>
</organism>
<feature type="transmembrane region" description="Helical" evidence="2">
    <location>
        <begin position="21"/>
        <end position="40"/>
    </location>
</feature>
<protein>
    <recommendedName>
        <fullName evidence="5">DUF2637 domain-containing protein</fullName>
    </recommendedName>
</protein>
<feature type="compositionally biased region" description="Low complexity" evidence="1">
    <location>
        <begin position="208"/>
        <end position="222"/>
    </location>
</feature>
<dbReference type="OrthoDB" id="4334676at2"/>
<keyword evidence="2" id="KW-0472">Membrane</keyword>
<proteinExistence type="predicted"/>
<dbReference type="AlphaFoldDB" id="A0A646KAC7"/>
<dbReference type="Proteomes" id="UP000419138">
    <property type="component" value="Unassembled WGS sequence"/>
</dbReference>
<evidence type="ECO:0000313" key="4">
    <source>
        <dbReference type="Proteomes" id="UP000419138"/>
    </source>
</evidence>